<organism evidence="3 4">
    <name type="scientific">Coleophoma cylindrospora</name>
    <dbReference type="NCBI Taxonomy" id="1849047"/>
    <lineage>
        <taxon>Eukaryota</taxon>
        <taxon>Fungi</taxon>
        <taxon>Dikarya</taxon>
        <taxon>Ascomycota</taxon>
        <taxon>Pezizomycotina</taxon>
        <taxon>Leotiomycetes</taxon>
        <taxon>Helotiales</taxon>
        <taxon>Dermateaceae</taxon>
        <taxon>Coleophoma</taxon>
    </lineage>
</organism>
<evidence type="ECO:0000256" key="2">
    <source>
        <dbReference type="SAM" id="SignalP"/>
    </source>
</evidence>
<dbReference type="InterPro" id="IPR036047">
    <property type="entry name" value="F-box-like_dom_sf"/>
</dbReference>
<feature type="signal peptide" evidence="2">
    <location>
        <begin position="1"/>
        <end position="21"/>
    </location>
</feature>
<keyword evidence="4" id="KW-1185">Reference proteome</keyword>
<feature type="region of interest" description="Disordered" evidence="1">
    <location>
        <begin position="27"/>
        <end position="87"/>
    </location>
</feature>
<feature type="compositionally biased region" description="Polar residues" evidence="1">
    <location>
        <begin position="27"/>
        <end position="37"/>
    </location>
</feature>
<reference evidence="3 4" key="1">
    <citation type="journal article" date="2018" name="IMA Fungus">
        <title>IMA Genome-F 9: Draft genome sequence of Annulohypoxylon stygium, Aspergillus mulundensis, Berkeleyomyces basicola (syn. Thielaviopsis basicola), Ceratocystis smalleyi, two Cercospora beticola strains, Coleophoma cylindrospora, Fusarium fracticaudum, Phialophora cf. hyalina, and Morchella septimelata.</title>
        <authorList>
            <person name="Wingfield B.D."/>
            <person name="Bills G.F."/>
            <person name="Dong Y."/>
            <person name="Huang W."/>
            <person name="Nel W.J."/>
            <person name="Swalarsk-Parry B.S."/>
            <person name="Vaghefi N."/>
            <person name="Wilken P.M."/>
            <person name="An Z."/>
            <person name="de Beer Z.W."/>
            <person name="De Vos L."/>
            <person name="Chen L."/>
            <person name="Duong T.A."/>
            <person name="Gao Y."/>
            <person name="Hammerbacher A."/>
            <person name="Kikkert J.R."/>
            <person name="Li Y."/>
            <person name="Li H."/>
            <person name="Li K."/>
            <person name="Li Q."/>
            <person name="Liu X."/>
            <person name="Ma X."/>
            <person name="Naidoo K."/>
            <person name="Pethybridge S.J."/>
            <person name="Sun J."/>
            <person name="Steenkamp E.T."/>
            <person name="van der Nest M.A."/>
            <person name="van Wyk S."/>
            <person name="Wingfield M.J."/>
            <person name="Xiong C."/>
            <person name="Yue Q."/>
            <person name="Zhang X."/>
        </authorList>
    </citation>
    <scope>NUCLEOTIDE SEQUENCE [LARGE SCALE GENOMIC DNA]</scope>
    <source>
        <strain evidence="3 4">BP6252</strain>
    </source>
</reference>
<dbReference type="AlphaFoldDB" id="A0A3D8QCV1"/>
<feature type="chain" id="PRO_5017654248" description="F-box domain-containing protein" evidence="2">
    <location>
        <begin position="22"/>
        <end position="434"/>
    </location>
</feature>
<dbReference type="SUPFAM" id="SSF81383">
    <property type="entry name" value="F-box domain"/>
    <property type="match status" value="1"/>
</dbReference>
<feature type="compositionally biased region" description="Polar residues" evidence="1">
    <location>
        <begin position="52"/>
        <end position="71"/>
    </location>
</feature>
<gene>
    <name evidence="3" type="ORF">BP6252_12772</name>
</gene>
<evidence type="ECO:0000256" key="1">
    <source>
        <dbReference type="SAM" id="MobiDB-lite"/>
    </source>
</evidence>
<protein>
    <recommendedName>
        <fullName evidence="5">F-box domain-containing protein</fullName>
    </recommendedName>
</protein>
<evidence type="ECO:0000313" key="4">
    <source>
        <dbReference type="Proteomes" id="UP000256645"/>
    </source>
</evidence>
<evidence type="ECO:0008006" key="5">
    <source>
        <dbReference type="Google" id="ProtNLM"/>
    </source>
</evidence>
<comment type="caution">
    <text evidence="3">The sequence shown here is derived from an EMBL/GenBank/DDBJ whole genome shotgun (WGS) entry which is preliminary data.</text>
</comment>
<proteinExistence type="predicted"/>
<keyword evidence="2" id="KW-0732">Signal</keyword>
<sequence>MNFLNSFLRFFFKLFFGSRHSAPITPYNTESPASSTSDHPDSLLLENPPDGLQSSALSISDNPDSPAPNTSDHPDSPMLENPPNGLQSSALRNLPPEIVLHIASFLLPASAGAFSLCSRSTKLILGGKYLTALGARWNRSAEYYDFLMLLERDLPDCVLCRYCKELHAIRDAKFFGRGYVHRYASDKPRSCPRCITESRRVNSFYCIHSEFSYAIFQMMMKLRRQGRNYSELIKLMSPTSFSSYIRDESFRKQHIGRIRIVDGRLLLRKQEAYLMPPTQSLSLPRLPRCGFTICHHAGWVLPDYPGSFGDAFRRRIARWEDNLVELNQCRRCLVEFRFDSRRLGENGIIMMLTTWLDLGDGESSALLRYTAGDLGQFSGRPRELDRFQEGFTICKLFEQQEHPDVFSLLTLDEWKELFKYSPGLWPGDDYFVTS</sequence>
<dbReference type="EMBL" id="PDLM01000016">
    <property type="protein sequence ID" value="RDW59685.1"/>
    <property type="molecule type" value="Genomic_DNA"/>
</dbReference>
<evidence type="ECO:0000313" key="3">
    <source>
        <dbReference type="EMBL" id="RDW59685.1"/>
    </source>
</evidence>
<name>A0A3D8QCV1_9HELO</name>
<dbReference type="OrthoDB" id="3766406at2759"/>
<accession>A0A3D8QCV1</accession>
<dbReference type="Proteomes" id="UP000256645">
    <property type="component" value="Unassembled WGS sequence"/>
</dbReference>